<feature type="transmembrane region" description="Helical" evidence="1">
    <location>
        <begin position="121"/>
        <end position="137"/>
    </location>
</feature>
<feature type="transmembrane region" description="Helical" evidence="1">
    <location>
        <begin position="143"/>
        <end position="163"/>
    </location>
</feature>
<name>A0A1V4DHH9_9ENTE</name>
<feature type="transmembrane region" description="Helical" evidence="1">
    <location>
        <begin position="292"/>
        <end position="316"/>
    </location>
</feature>
<feature type="transmembrane region" description="Helical" evidence="1">
    <location>
        <begin position="6"/>
        <end position="23"/>
    </location>
</feature>
<organism evidence="2 3">
    <name type="scientific">Vagococcus martis</name>
    <dbReference type="NCBI Taxonomy" id="1768210"/>
    <lineage>
        <taxon>Bacteria</taxon>
        <taxon>Bacillati</taxon>
        <taxon>Bacillota</taxon>
        <taxon>Bacilli</taxon>
        <taxon>Lactobacillales</taxon>
        <taxon>Enterococcaceae</taxon>
        <taxon>Vagococcus</taxon>
    </lineage>
</organism>
<gene>
    <name evidence="2" type="ORF">BW731_06875</name>
</gene>
<dbReference type="PANTHER" id="PTHR41771">
    <property type="entry name" value="MEMBRANE PROTEIN-RELATED"/>
    <property type="match status" value="1"/>
</dbReference>
<accession>A0A1V4DHH9</accession>
<dbReference type="InterPro" id="IPR012507">
    <property type="entry name" value="YibE_F"/>
</dbReference>
<dbReference type="EMBL" id="MVAB01000001">
    <property type="protein sequence ID" value="OPF87912.1"/>
    <property type="molecule type" value="Genomic_DNA"/>
</dbReference>
<feature type="transmembrane region" description="Helical" evidence="1">
    <location>
        <begin position="170"/>
        <end position="193"/>
    </location>
</feature>
<dbReference type="AlphaFoldDB" id="A0A1V4DHH9"/>
<sequence>MLKKYSWKVLSVVMLLLNAWWIFQTFQYDHYQEPLGKITMVKKVEKTDTVDEHQNKDIISTQQIHLTLLSTENKGKELTILNKFSQSRIKDQEYKIGDLVFLSIKDNDFSQATIIDSKRDTGLAILMLGFVLLLIVIGRKSGVASLIGLLINTGLFYLLLILYEHVSSQSLIWLSLLFFPIIVTSTLIVSNGWNQKTKISILTTLCSTLITFVLGVSIITLLKHKGLRYEEMELITRPQHVLFISSLLIGTMGASMDISITLSTAMNEIAQRHKQLTPQSLYQSGIQVGSEVIGPMINIMFFSYLSGSIPLILIFLRNDMSFNYTFPISLSLEMTRALIGSIGIILTIPITSYIASIFLTRGNQHER</sequence>
<evidence type="ECO:0000256" key="1">
    <source>
        <dbReference type="SAM" id="Phobius"/>
    </source>
</evidence>
<evidence type="ECO:0000313" key="2">
    <source>
        <dbReference type="EMBL" id="OPF87912.1"/>
    </source>
</evidence>
<dbReference type="RefSeq" id="WP_158080174.1">
    <property type="nucleotide sequence ID" value="NZ_MVAB01000001.1"/>
</dbReference>
<feature type="transmembrane region" description="Helical" evidence="1">
    <location>
        <begin position="242"/>
        <end position="262"/>
    </location>
</feature>
<keyword evidence="1" id="KW-0472">Membrane</keyword>
<dbReference type="Pfam" id="PF07907">
    <property type="entry name" value="YibE_F"/>
    <property type="match status" value="1"/>
</dbReference>
<proteinExistence type="predicted"/>
<keyword evidence="3" id="KW-1185">Reference proteome</keyword>
<evidence type="ECO:0000313" key="3">
    <source>
        <dbReference type="Proteomes" id="UP000189970"/>
    </source>
</evidence>
<comment type="caution">
    <text evidence="2">The sequence shown here is derived from an EMBL/GenBank/DDBJ whole genome shotgun (WGS) entry which is preliminary data.</text>
</comment>
<keyword evidence="1" id="KW-0812">Transmembrane</keyword>
<feature type="transmembrane region" description="Helical" evidence="1">
    <location>
        <begin position="199"/>
        <end position="222"/>
    </location>
</feature>
<evidence type="ECO:0008006" key="4">
    <source>
        <dbReference type="Google" id="ProtNLM"/>
    </source>
</evidence>
<feature type="transmembrane region" description="Helical" evidence="1">
    <location>
        <begin position="337"/>
        <end position="359"/>
    </location>
</feature>
<keyword evidence="1" id="KW-1133">Transmembrane helix</keyword>
<protein>
    <recommendedName>
        <fullName evidence="4">YibE/F family protein</fullName>
    </recommendedName>
</protein>
<dbReference type="Proteomes" id="UP000189970">
    <property type="component" value="Unassembled WGS sequence"/>
</dbReference>
<dbReference type="PANTHER" id="PTHR41771:SF1">
    <property type="entry name" value="MEMBRANE PROTEIN"/>
    <property type="match status" value="1"/>
</dbReference>
<reference evidence="2 3" key="1">
    <citation type="submission" date="2017-02" db="EMBL/GenBank/DDBJ databases">
        <title>Vagococcus cremeus sp. nov., isolated from the small intestine of a marten, Martes flavigula.</title>
        <authorList>
            <person name="Tak E.J."/>
            <person name="Bae J.-W."/>
        </authorList>
    </citation>
    <scope>NUCLEOTIDE SEQUENCE [LARGE SCALE GENOMIC DNA]</scope>
    <source>
        <strain evidence="2 3">D7T301</strain>
    </source>
</reference>